<dbReference type="PRINTS" id="PR02086">
    <property type="entry name" value="PUTNUCHARBI1"/>
</dbReference>
<evidence type="ECO:0008006" key="3">
    <source>
        <dbReference type="Google" id="ProtNLM"/>
    </source>
</evidence>
<accession>A0AAW0T737</accession>
<protein>
    <recommendedName>
        <fullName evidence="3">Nuclease HARBI1</fullName>
    </recommendedName>
</protein>
<dbReference type="Proteomes" id="UP001487740">
    <property type="component" value="Unassembled WGS sequence"/>
</dbReference>
<gene>
    <name evidence="1" type="ORF">O3P69_015722</name>
</gene>
<proteinExistence type="predicted"/>
<keyword evidence="2" id="KW-1185">Reference proteome</keyword>
<evidence type="ECO:0000313" key="2">
    <source>
        <dbReference type="Proteomes" id="UP001487740"/>
    </source>
</evidence>
<organism evidence="1 2">
    <name type="scientific">Scylla paramamosain</name>
    <name type="common">Mud crab</name>
    <dbReference type="NCBI Taxonomy" id="85552"/>
    <lineage>
        <taxon>Eukaryota</taxon>
        <taxon>Metazoa</taxon>
        <taxon>Ecdysozoa</taxon>
        <taxon>Arthropoda</taxon>
        <taxon>Crustacea</taxon>
        <taxon>Multicrustacea</taxon>
        <taxon>Malacostraca</taxon>
        <taxon>Eumalacostraca</taxon>
        <taxon>Eucarida</taxon>
        <taxon>Decapoda</taxon>
        <taxon>Pleocyemata</taxon>
        <taxon>Brachyura</taxon>
        <taxon>Eubrachyura</taxon>
        <taxon>Portunoidea</taxon>
        <taxon>Portunidae</taxon>
        <taxon>Portuninae</taxon>
        <taxon>Scylla</taxon>
    </lineage>
</organism>
<sequence length="145" mass="16622">MLRTGKVFRDQLDPLDVSDAHLLRDYRLPHPEILHICEERGSKLSRPNNKTSSIPVHTEVMLALRFFAIGSFQSVLGDTAGLSQAFTSRVINDVTSALFQNRRIEIKMSASQQDIIHNKQEFRAVACIYKRPKKLTYLPRQEVFP</sequence>
<dbReference type="AlphaFoldDB" id="A0AAW0T737"/>
<comment type="caution">
    <text evidence="1">The sequence shown here is derived from an EMBL/GenBank/DDBJ whole genome shotgun (WGS) entry which is preliminary data.</text>
</comment>
<reference evidence="1 2" key="1">
    <citation type="submission" date="2023-03" db="EMBL/GenBank/DDBJ databases">
        <title>High-quality genome of Scylla paramamosain provides insights in environmental adaptation.</title>
        <authorList>
            <person name="Zhang L."/>
        </authorList>
    </citation>
    <scope>NUCLEOTIDE SEQUENCE [LARGE SCALE GENOMIC DNA]</scope>
    <source>
        <strain evidence="1">LZ_2023a</strain>
        <tissue evidence="1">Muscle</tissue>
    </source>
</reference>
<name>A0AAW0T737_SCYPA</name>
<dbReference type="EMBL" id="JARAKH010000036">
    <property type="protein sequence ID" value="KAK8383449.1"/>
    <property type="molecule type" value="Genomic_DNA"/>
</dbReference>
<evidence type="ECO:0000313" key="1">
    <source>
        <dbReference type="EMBL" id="KAK8383449.1"/>
    </source>
</evidence>
<dbReference type="InterPro" id="IPR026103">
    <property type="entry name" value="HARBI1_animal"/>
</dbReference>